<protein>
    <recommendedName>
        <fullName evidence="2">25S rRNA (uridine-N(3))-methyltransferase BMT5-like domain-containing protein</fullName>
    </recommendedName>
</protein>
<dbReference type="SUPFAM" id="SSF53335">
    <property type="entry name" value="S-adenosyl-L-methionine-dependent methyltransferases"/>
    <property type="match status" value="1"/>
</dbReference>
<proteinExistence type="predicted"/>
<gene>
    <name evidence="3" type="ORF">HETSPECPRED_000365</name>
</gene>
<dbReference type="PANTHER" id="PTHR11538">
    <property type="entry name" value="PHENYLALANYL-TRNA SYNTHETASE"/>
    <property type="match status" value="1"/>
</dbReference>
<evidence type="ECO:0000259" key="2">
    <source>
        <dbReference type="Pfam" id="PF10354"/>
    </source>
</evidence>
<accession>A0A8H3I8M8</accession>
<feature type="domain" description="25S rRNA (uridine-N(3))-methyltransferase BMT5-like" evidence="2">
    <location>
        <begin position="52"/>
        <end position="217"/>
    </location>
</feature>
<dbReference type="OrthoDB" id="273345at2759"/>
<evidence type="ECO:0000313" key="4">
    <source>
        <dbReference type="Proteomes" id="UP000664521"/>
    </source>
</evidence>
<dbReference type="PANTHER" id="PTHR11538:SF26">
    <property type="entry name" value="FERREDOXIN-FOLD ANTICODON-BINDING DOMAIN-CONTAINING PROTEIN 1"/>
    <property type="match status" value="1"/>
</dbReference>
<dbReference type="AlphaFoldDB" id="A0A8H3I8M8"/>
<name>A0A8H3I8M8_9LECA</name>
<dbReference type="GO" id="GO:0005737">
    <property type="term" value="C:cytoplasm"/>
    <property type="evidence" value="ECO:0007669"/>
    <property type="project" value="TreeGrafter"/>
</dbReference>
<dbReference type="Pfam" id="PF10354">
    <property type="entry name" value="BMT5-like"/>
    <property type="match status" value="1"/>
</dbReference>
<dbReference type="EMBL" id="CAJPDS010000010">
    <property type="protein sequence ID" value="CAF9911530.1"/>
    <property type="molecule type" value="Genomic_DNA"/>
</dbReference>
<dbReference type="GO" id="GO:0070042">
    <property type="term" value="F:rRNA (uridine-N3-)-methyltransferase activity"/>
    <property type="evidence" value="ECO:0007669"/>
    <property type="project" value="InterPro"/>
</dbReference>
<dbReference type="GO" id="GO:0070475">
    <property type="term" value="P:rRNA base methylation"/>
    <property type="evidence" value="ECO:0007669"/>
    <property type="project" value="InterPro"/>
</dbReference>
<dbReference type="InterPro" id="IPR019446">
    <property type="entry name" value="BMT5-like"/>
</dbReference>
<dbReference type="Proteomes" id="UP000664521">
    <property type="component" value="Unassembled WGS sequence"/>
</dbReference>
<organism evidence="3 4">
    <name type="scientific">Heterodermia speciosa</name>
    <dbReference type="NCBI Taxonomy" id="116794"/>
    <lineage>
        <taxon>Eukaryota</taxon>
        <taxon>Fungi</taxon>
        <taxon>Dikarya</taxon>
        <taxon>Ascomycota</taxon>
        <taxon>Pezizomycotina</taxon>
        <taxon>Lecanoromycetes</taxon>
        <taxon>OSLEUM clade</taxon>
        <taxon>Lecanoromycetidae</taxon>
        <taxon>Caliciales</taxon>
        <taxon>Physciaceae</taxon>
        <taxon>Heterodermia</taxon>
    </lineage>
</organism>
<evidence type="ECO:0000256" key="1">
    <source>
        <dbReference type="SAM" id="MobiDB-lite"/>
    </source>
</evidence>
<sequence length="264" mass="29197">MGKSKKISKGKHIQKPYSRPSHHRSNKKGSSKSAPSPQVTFTIPFESSNRILLVGEGDFSFSHSLLNAHGCASLLATSYDSRSNLVEKYPQAAAFIADLEAEETVDVLYKVDATKLDKAGKKITNGGFDRIVFNFPHVGGLTKDVNRQVRYNQELLVGFFRSALPLLAPAGSIIVTIFDGEPYDLWNIRDLARHVGLKVDRSFKFQAGAYPGYRHARTLGNIKDGGGWKGEDRGARTYMFYAKDGIASYSEPKKSNESTDDDQD</sequence>
<keyword evidence="4" id="KW-1185">Reference proteome</keyword>
<reference evidence="3" key="1">
    <citation type="submission" date="2021-03" db="EMBL/GenBank/DDBJ databases">
        <authorList>
            <person name="Tagirdzhanova G."/>
        </authorList>
    </citation>
    <scope>NUCLEOTIDE SEQUENCE</scope>
</reference>
<evidence type="ECO:0000313" key="3">
    <source>
        <dbReference type="EMBL" id="CAF9911530.1"/>
    </source>
</evidence>
<dbReference type="InterPro" id="IPR029063">
    <property type="entry name" value="SAM-dependent_MTases_sf"/>
</dbReference>
<feature type="compositionally biased region" description="Basic residues" evidence="1">
    <location>
        <begin position="1"/>
        <end position="30"/>
    </location>
</feature>
<feature type="region of interest" description="Disordered" evidence="1">
    <location>
        <begin position="1"/>
        <end position="39"/>
    </location>
</feature>
<comment type="caution">
    <text evidence="3">The sequence shown here is derived from an EMBL/GenBank/DDBJ whole genome shotgun (WGS) entry which is preliminary data.</text>
</comment>